<evidence type="ECO:0000313" key="3">
    <source>
        <dbReference type="EMBL" id="GJC89658.1"/>
    </source>
</evidence>
<dbReference type="PANTHER" id="PTHR24148:SF81">
    <property type="entry name" value="HETEROKARYON INCOMPATIBILITY DOMAIN-CONTAINING PROTEIN"/>
    <property type="match status" value="1"/>
</dbReference>
<feature type="domain" description="Heterokaryon incompatibility" evidence="2">
    <location>
        <begin position="156"/>
        <end position="287"/>
    </location>
</feature>
<proteinExistence type="predicted"/>
<evidence type="ECO:0000313" key="4">
    <source>
        <dbReference type="Proteomes" id="UP001055172"/>
    </source>
</evidence>
<gene>
    <name evidence="3" type="ORF">ColLi_12496</name>
</gene>
<dbReference type="PANTHER" id="PTHR24148">
    <property type="entry name" value="ANKYRIN REPEAT DOMAIN-CONTAINING PROTEIN 39 HOMOLOG-RELATED"/>
    <property type="match status" value="1"/>
</dbReference>
<reference evidence="3 4" key="1">
    <citation type="submission" date="2021-07" db="EMBL/GenBank/DDBJ databases">
        <title>Genome data of Colletotrichum spaethianum.</title>
        <authorList>
            <person name="Utami Y.D."/>
            <person name="Hiruma K."/>
        </authorList>
    </citation>
    <scope>NUCLEOTIDE SEQUENCE [LARGE SCALE GENOMIC DNA]</scope>
    <source>
        <strain evidence="3 4">MAFF 242679</strain>
    </source>
</reference>
<protein>
    <submittedName>
        <fullName evidence="3">Heterokaryon incompatibility protein 6, OR allele</fullName>
    </submittedName>
</protein>
<feature type="region of interest" description="Disordered" evidence="1">
    <location>
        <begin position="84"/>
        <end position="114"/>
    </location>
</feature>
<organism evidence="3 4">
    <name type="scientific">Colletotrichum liriopes</name>
    <dbReference type="NCBI Taxonomy" id="708192"/>
    <lineage>
        <taxon>Eukaryota</taxon>
        <taxon>Fungi</taxon>
        <taxon>Dikarya</taxon>
        <taxon>Ascomycota</taxon>
        <taxon>Pezizomycotina</taxon>
        <taxon>Sordariomycetes</taxon>
        <taxon>Hypocreomycetidae</taxon>
        <taxon>Glomerellales</taxon>
        <taxon>Glomerellaceae</taxon>
        <taxon>Colletotrichum</taxon>
        <taxon>Colletotrichum spaethianum species complex</taxon>
    </lineage>
</organism>
<dbReference type="AlphaFoldDB" id="A0AA37GYH9"/>
<dbReference type="Pfam" id="PF06985">
    <property type="entry name" value="HET"/>
    <property type="match status" value="1"/>
</dbReference>
<dbReference type="InterPro" id="IPR010730">
    <property type="entry name" value="HET"/>
</dbReference>
<comment type="caution">
    <text evidence="3">The sequence shown here is derived from an EMBL/GenBank/DDBJ whole genome shotgun (WGS) entry which is preliminary data.</text>
</comment>
<evidence type="ECO:0000259" key="2">
    <source>
        <dbReference type="Pfam" id="PF06985"/>
    </source>
</evidence>
<name>A0AA37GYH9_9PEZI</name>
<dbReference type="InterPro" id="IPR052895">
    <property type="entry name" value="HetReg/Transcr_Mod"/>
</dbReference>
<keyword evidence="4" id="KW-1185">Reference proteome</keyword>
<feature type="compositionally biased region" description="Low complexity" evidence="1">
    <location>
        <begin position="94"/>
        <end position="108"/>
    </location>
</feature>
<dbReference type="EMBL" id="BPPX01000044">
    <property type="protein sequence ID" value="GJC89658.1"/>
    <property type="molecule type" value="Genomic_DNA"/>
</dbReference>
<accession>A0AA37GYH9</accession>
<sequence>MFTWHEPTCRNPDVVFLDGLNIPYCQSCGETASVDEALNTKLDGSFSKSPSQTKFELCWPSSLSFVEDNDATHIGVEKVLPVEEPASSSNTTKQNQSPSSSAAQANASTHGRGPTRSLYERLFARKIRILRLLPGAYGDPIRGELLTKDLAFKPEYEALSYTWADQSGDTSRTQRIFLGKRWDIMTITVNCANALRRLRYPGWARDVWVDAICINQDDDSERSHQVGLMQNIYTNALRVVIYLGEDPCDPDPTPLKPWKFENHGNTLTSDIDISLCPYFTRIWVVQEIAVARSAWVLYGSRGMRWEDISSRKLKDTHPWLTHVAGPRLRDLRELPYLLSATTKCLASDPRDKVFALLGLCLGTRPAGLIADYSLEQNQVFADSFGGKTEFNTQSSILGH</sequence>
<dbReference type="Proteomes" id="UP001055172">
    <property type="component" value="Unassembled WGS sequence"/>
</dbReference>
<evidence type="ECO:0000256" key="1">
    <source>
        <dbReference type="SAM" id="MobiDB-lite"/>
    </source>
</evidence>